<dbReference type="PIRSF" id="PIRSF020623">
    <property type="entry name" value="PaaX"/>
    <property type="match status" value="1"/>
</dbReference>
<evidence type="ECO:0000259" key="3">
    <source>
        <dbReference type="Pfam" id="PF20803"/>
    </source>
</evidence>
<dbReference type="GO" id="GO:0006351">
    <property type="term" value="P:DNA-templated transcription"/>
    <property type="evidence" value="ECO:0007669"/>
    <property type="project" value="InterPro"/>
</dbReference>
<dbReference type="InterPro" id="IPR012906">
    <property type="entry name" value="PaaX-like_N"/>
</dbReference>
<feature type="domain" description="Transcriptional repressor PaaX-like N-terminal" evidence="1">
    <location>
        <begin position="20"/>
        <end position="89"/>
    </location>
</feature>
<dbReference type="Pfam" id="PF20803">
    <property type="entry name" value="PaaX_M"/>
    <property type="match status" value="1"/>
</dbReference>
<organism evidence="4 5">
    <name type="scientific">Candidatus Desulfobacillus denitrificans</name>
    <dbReference type="NCBI Taxonomy" id="2608985"/>
    <lineage>
        <taxon>Bacteria</taxon>
        <taxon>Pseudomonadati</taxon>
        <taxon>Pseudomonadota</taxon>
        <taxon>Betaproteobacteria</taxon>
        <taxon>Candidatus Desulfobacillus</taxon>
    </lineage>
</organism>
<dbReference type="PANTHER" id="PTHR30319">
    <property type="entry name" value="PHENYLACETIC ACID REGULATOR-RELATED TRANSCRIPTIONAL REPRESSOR"/>
    <property type="match status" value="1"/>
</dbReference>
<dbReference type="Gene3D" id="1.10.10.10">
    <property type="entry name" value="Winged helix-like DNA-binding domain superfamily/Winged helix DNA-binding domain"/>
    <property type="match status" value="1"/>
</dbReference>
<gene>
    <name evidence="4" type="ORF">DSYM_20820</name>
</gene>
<dbReference type="InterPro" id="IPR036388">
    <property type="entry name" value="WH-like_DNA-bd_sf"/>
</dbReference>
<proteinExistence type="predicted"/>
<reference evidence="4" key="1">
    <citation type="journal article" name="DNA Res.">
        <title>The physiological potential of anammox bacteria as revealed by their core genome structure.</title>
        <authorList>
            <person name="Okubo T."/>
            <person name="Toyoda A."/>
            <person name="Fukuhara K."/>
            <person name="Uchiyama I."/>
            <person name="Harigaya Y."/>
            <person name="Kuroiwa M."/>
            <person name="Suzuki T."/>
            <person name="Murakami Y."/>
            <person name="Suwa Y."/>
            <person name="Takami H."/>
        </authorList>
    </citation>
    <scope>NUCLEOTIDE SEQUENCE</scope>
    <source>
        <strain evidence="4">317325-3</strain>
    </source>
</reference>
<dbReference type="AlphaFoldDB" id="A0A809R174"/>
<dbReference type="KEGG" id="ddz:DSYM_20820"/>
<feature type="domain" description="Transcriptional repressor PaaX-like central Cas2-like" evidence="3">
    <location>
        <begin position="107"/>
        <end position="180"/>
    </location>
</feature>
<evidence type="ECO:0000313" key="4">
    <source>
        <dbReference type="EMBL" id="BBO21383.1"/>
    </source>
</evidence>
<name>A0A809R174_9PROT</name>
<sequence>MKSRFVSQWIEDFLRERPMRANSLIITIYGDAISSHGGSVWLGSFIKLVKPLGINDRLVRTSVFRLSKDSWLTSEHIGRRSYYGLTATGKRRFEHAHRRIYFQPKVHWEGDWQLVLTTSNTLTPTLRDEVRKELQWEGFGLIAPGVLAHPSANLEPLLDILQSNEVQDSVVVLRAKSLGTLVNKPTRELVRDCWNLESISQDYKRFLDRFRPVLKSLKSVRELDPEQCFVVRTLLMHEFRRTLLRDPQLPDQLLPHDWPGNAARQLCRELYVLVRKESENHLMSILETAHGRLPEAAPYFYERFGGLVSN</sequence>
<protein>
    <submittedName>
        <fullName evidence="4">Phenylacetic acid degradation operon negative regulatory protein paaX</fullName>
    </submittedName>
</protein>
<dbReference type="InterPro" id="IPR048846">
    <property type="entry name" value="PaaX-like_central"/>
</dbReference>
<accession>A0A809R174</accession>
<dbReference type="Pfam" id="PF07848">
    <property type="entry name" value="PaaX"/>
    <property type="match status" value="1"/>
</dbReference>
<dbReference type="NCBIfam" id="TIGR02277">
    <property type="entry name" value="PaaX_trns_reg"/>
    <property type="match status" value="1"/>
</dbReference>
<dbReference type="Pfam" id="PF08223">
    <property type="entry name" value="PaaX_C"/>
    <property type="match status" value="1"/>
</dbReference>
<dbReference type="EMBL" id="AP021857">
    <property type="protein sequence ID" value="BBO21383.1"/>
    <property type="molecule type" value="Genomic_DNA"/>
</dbReference>
<evidence type="ECO:0000259" key="1">
    <source>
        <dbReference type="Pfam" id="PF07848"/>
    </source>
</evidence>
<evidence type="ECO:0000259" key="2">
    <source>
        <dbReference type="Pfam" id="PF08223"/>
    </source>
</evidence>
<evidence type="ECO:0000313" key="5">
    <source>
        <dbReference type="Proteomes" id="UP000662914"/>
    </source>
</evidence>
<dbReference type="InterPro" id="IPR013225">
    <property type="entry name" value="PaaX_C"/>
</dbReference>
<dbReference type="Proteomes" id="UP000662914">
    <property type="component" value="Chromosome"/>
</dbReference>
<dbReference type="InterPro" id="IPR011965">
    <property type="entry name" value="PaaX_trns_reg"/>
</dbReference>
<feature type="domain" description="Transcriptional repressor PaaX-like C-terminal" evidence="2">
    <location>
        <begin position="194"/>
        <end position="283"/>
    </location>
</feature>
<dbReference type="Gene3D" id="3.30.70.2650">
    <property type="match status" value="1"/>
</dbReference>
<dbReference type="Gene3D" id="1.20.58.1460">
    <property type="match status" value="1"/>
</dbReference>
<dbReference type="PANTHER" id="PTHR30319:SF1">
    <property type="entry name" value="TRANSCRIPTIONAL REPRESSOR PAAX"/>
    <property type="match status" value="1"/>
</dbReference>